<feature type="region of interest" description="Disordered" evidence="1">
    <location>
        <begin position="173"/>
        <end position="204"/>
    </location>
</feature>
<evidence type="ECO:0000256" key="1">
    <source>
        <dbReference type="SAM" id="MobiDB-lite"/>
    </source>
</evidence>
<dbReference type="AlphaFoldDB" id="A0A2H3C3C8"/>
<reference evidence="3" key="1">
    <citation type="journal article" date="2017" name="Nat. Ecol. Evol.">
        <title>Genome expansion and lineage-specific genetic innovations in the forest pathogenic fungi Armillaria.</title>
        <authorList>
            <person name="Sipos G."/>
            <person name="Prasanna A.N."/>
            <person name="Walter M.C."/>
            <person name="O'Connor E."/>
            <person name="Balint B."/>
            <person name="Krizsan K."/>
            <person name="Kiss B."/>
            <person name="Hess J."/>
            <person name="Varga T."/>
            <person name="Slot J."/>
            <person name="Riley R."/>
            <person name="Boka B."/>
            <person name="Rigling D."/>
            <person name="Barry K."/>
            <person name="Lee J."/>
            <person name="Mihaltcheva S."/>
            <person name="LaButti K."/>
            <person name="Lipzen A."/>
            <person name="Waldron R."/>
            <person name="Moloney N.M."/>
            <person name="Sperisen C."/>
            <person name="Kredics L."/>
            <person name="Vagvoelgyi C."/>
            <person name="Patrignani A."/>
            <person name="Fitzpatrick D."/>
            <person name="Nagy I."/>
            <person name="Doyle S."/>
            <person name="Anderson J.B."/>
            <person name="Grigoriev I.V."/>
            <person name="Gueldener U."/>
            <person name="Muensterkoetter M."/>
            <person name="Nagy L.G."/>
        </authorList>
    </citation>
    <scope>NUCLEOTIDE SEQUENCE [LARGE SCALE GENOMIC DNA]</scope>
    <source>
        <strain evidence="3">28-4</strain>
    </source>
</reference>
<keyword evidence="3" id="KW-1185">Reference proteome</keyword>
<accession>A0A2H3C3C8</accession>
<feature type="compositionally biased region" description="Polar residues" evidence="1">
    <location>
        <begin position="1"/>
        <end position="11"/>
    </location>
</feature>
<gene>
    <name evidence="2" type="ORF">ARMSODRAFT_955115</name>
</gene>
<name>A0A2H3C3C8_9AGAR</name>
<evidence type="ECO:0000313" key="2">
    <source>
        <dbReference type="EMBL" id="PBK71317.1"/>
    </source>
</evidence>
<feature type="compositionally biased region" description="Polar residues" evidence="1">
    <location>
        <begin position="195"/>
        <end position="204"/>
    </location>
</feature>
<proteinExistence type="predicted"/>
<feature type="region of interest" description="Disordered" evidence="1">
    <location>
        <begin position="1"/>
        <end position="33"/>
    </location>
</feature>
<organism evidence="2 3">
    <name type="scientific">Armillaria solidipes</name>
    <dbReference type="NCBI Taxonomy" id="1076256"/>
    <lineage>
        <taxon>Eukaryota</taxon>
        <taxon>Fungi</taxon>
        <taxon>Dikarya</taxon>
        <taxon>Basidiomycota</taxon>
        <taxon>Agaricomycotina</taxon>
        <taxon>Agaricomycetes</taxon>
        <taxon>Agaricomycetidae</taxon>
        <taxon>Agaricales</taxon>
        <taxon>Marasmiineae</taxon>
        <taxon>Physalacriaceae</taxon>
        <taxon>Armillaria</taxon>
    </lineage>
</organism>
<protein>
    <submittedName>
        <fullName evidence="2">Uncharacterized protein</fullName>
    </submittedName>
</protein>
<dbReference type="EMBL" id="KZ293424">
    <property type="protein sequence ID" value="PBK71317.1"/>
    <property type="molecule type" value="Genomic_DNA"/>
</dbReference>
<evidence type="ECO:0000313" key="3">
    <source>
        <dbReference type="Proteomes" id="UP000218334"/>
    </source>
</evidence>
<dbReference type="Proteomes" id="UP000218334">
    <property type="component" value="Unassembled WGS sequence"/>
</dbReference>
<sequence>MSFLPPTSSDLLTGDVEFPEPVNTPVDSQEAPITSNRNVEGALEAFDPNVSMGSLAMEHLSSETHNILLPSPIMSECNNASAESPNSHILADSSEMEADWDNSDLESSDISTESSEMEIDWDDSACYDFSIFLILSKHRSYLDLIASNLNTYPNNHGHISTSLNPQCALLISTPQNSKSTHRDSTVISRTPKDNYINSTHENSI</sequence>